<keyword evidence="3" id="KW-1185">Reference proteome</keyword>
<evidence type="ECO:0000256" key="2">
    <source>
        <dbReference type="SAM" id="SignalP"/>
    </source>
</evidence>
<dbReference type="InterPro" id="IPR002347">
    <property type="entry name" value="SDR_fam"/>
</dbReference>
<dbReference type="Gene3D" id="3.40.50.720">
    <property type="entry name" value="NAD(P)-binding Rossmann-like Domain"/>
    <property type="match status" value="1"/>
</dbReference>
<dbReference type="PRINTS" id="PR00081">
    <property type="entry name" value="GDHRDH"/>
</dbReference>
<dbReference type="Proteomes" id="UP001652625">
    <property type="component" value="Chromosome 09"/>
</dbReference>
<proteinExistence type="predicted"/>
<feature type="signal peptide" evidence="2">
    <location>
        <begin position="1"/>
        <end position="26"/>
    </location>
</feature>
<dbReference type="SUPFAM" id="SSF51735">
    <property type="entry name" value="NAD(P)-binding Rossmann-fold domains"/>
    <property type="match status" value="1"/>
</dbReference>
<evidence type="ECO:0000256" key="1">
    <source>
        <dbReference type="ARBA" id="ARBA00023002"/>
    </source>
</evidence>
<accession>A0ABM4CH67</accession>
<gene>
    <name evidence="4 5" type="primary">LOC100198830</name>
</gene>
<dbReference type="RefSeq" id="XP_065661063.1">
    <property type="nucleotide sequence ID" value="XM_065804991.1"/>
</dbReference>
<dbReference type="PANTHER" id="PTHR43157:SF31">
    <property type="entry name" value="PHOSPHATIDYLINOSITOL-GLYCAN BIOSYNTHESIS CLASS F PROTEIN"/>
    <property type="match status" value="1"/>
</dbReference>
<feature type="chain" id="PRO_5045025946" evidence="2">
    <location>
        <begin position="27"/>
        <end position="334"/>
    </location>
</feature>
<dbReference type="InterPro" id="IPR036291">
    <property type="entry name" value="NAD(P)-bd_dom_sf"/>
</dbReference>
<dbReference type="PANTHER" id="PTHR43157">
    <property type="entry name" value="PHOSPHATIDYLINOSITOL-GLYCAN BIOSYNTHESIS CLASS F PROTEIN-RELATED"/>
    <property type="match status" value="1"/>
</dbReference>
<keyword evidence="2" id="KW-0732">Signal</keyword>
<keyword evidence="1" id="KW-0560">Oxidoreductase</keyword>
<protein>
    <submittedName>
        <fullName evidence="4 5">Retinol dehydrogenase 12 isoform X1</fullName>
    </submittedName>
</protein>
<organism evidence="3 5">
    <name type="scientific">Hydra vulgaris</name>
    <name type="common">Hydra</name>
    <name type="synonym">Hydra attenuata</name>
    <dbReference type="NCBI Taxonomy" id="6087"/>
    <lineage>
        <taxon>Eukaryota</taxon>
        <taxon>Metazoa</taxon>
        <taxon>Cnidaria</taxon>
        <taxon>Hydrozoa</taxon>
        <taxon>Hydroidolina</taxon>
        <taxon>Anthoathecata</taxon>
        <taxon>Aplanulata</taxon>
        <taxon>Hydridae</taxon>
        <taxon>Hydra</taxon>
    </lineage>
</organism>
<dbReference type="RefSeq" id="XP_065661064.1">
    <property type="nucleotide sequence ID" value="XM_065804992.1"/>
</dbReference>
<name>A0ABM4CH67_HYDVU</name>
<sequence length="334" mass="37399">MDDIESILCWLALIVFTACLVKKSTSGIFYNGSESLNGKVIIITGANSGIGFETALELCKRGAKVILACRDEARGLNAMHSIKLAFKCANVEYMPLDLSSYESIRGFVILFKRKHGYLNILINNAGIIFVPHMFSKEGIELNFAVNHLGHFLLTLLLLPMLKCSNTHSRIILISSLTYIFSNIQVGDLNFTSRPYNSLQAYADSKCASLATFLNLAKKFTFDDVSISCVDPGIIFSNIGRDAWFMSSFFYQVLCRPFTWLAFKGTRAGAQTSIYCACSKDVETKKGGFYSECEQRIPWPIVFDENLCDSVWKKSFEMLDLTEVELASISEHIDF</sequence>
<evidence type="ECO:0000313" key="4">
    <source>
        <dbReference type="RefSeq" id="XP_065661063.1"/>
    </source>
</evidence>
<dbReference type="GeneID" id="100198830"/>
<evidence type="ECO:0000313" key="3">
    <source>
        <dbReference type="Proteomes" id="UP001652625"/>
    </source>
</evidence>
<reference evidence="4 5" key="1">
    <citation type="submission" date="2025-05" db="UniProtKB">
        <authorList>
            <consortium name="RefSeq"/>
        </authorList>
    </citation>
    <scope>IDENTIFICATION</scope>
</reference>
<dbReference type="Pfam" id="PF00106">
    <property type="entry name" value="adh_short"/>
    <property type="match status" value="1"/>
</dbReference>
<evidence type="ECO:0000313" key="5">
    <source>
        <dbReference type="RefSeq" id="XP_065661064.1"/>
    </source>
</evidence>